<name>A0A4Y8CNM8_9HELO</name>
<comment type="caution">
    <text evidence="1">The sequence shown here is derived from an EMBL/GenBank/DDBJ whole genome shotgun (WGS) entry which is preliminary data.</text>
</comment>
<accession>A0A4Y8CNM8</accession>
<keyword evidence="2" id="KW-1185">Reference proteome</keyword>
<dbReference type="PANTHER" id="PTHR40788">
    <property type="entry name" value="CLR5 DOMAIN-CONTAINING PROTEIN-RELATED"/>
    <property type="match status" value="1"/>
</dbReference>
<evidence type="ECO:0000313" key="1">
    <source>
        <dbReference type="EMBL" id="TEY39447.1"/>
    </source>
</evidence>
<protein>
    <submittedName>
        <fullName evidence="1">Uncharacterized protein</fullName>
    </submittedName>
</protein>
<dbReference type="Proteomes" id="UP000297299">
    <property type="component" value="Unassembled WGS sequence"/>
</dbReference>
<reference evidence="1 2" key="1">
    <citation type="submission" date="2017-11" db="EMBL/GenBank/DDBJ databases">
        <title>Comparative genomics of Botrytis spp.</title>
        <authorList>
            <person name="Valero-Jimenez C.A."/>
            <person name="Tapia P."/>
            <person name="Veloso J."/>
            <person name="Silva-Moreno E."/>
            <person name="Staats M."/>
            <person name="Valdes J.H."/>
            <person name="Van Kan J.A.L."/>
        </authorList>
    </citation>
    <scope>NUCLEOTIDE SEQUENCE [LARGE SCALE GENOMIC DNA]</scope>
    <source>
        <strain evidence="1 2">MUCL2830</strain>
    </source>
</reference>
<dbReference type="PANTHER" id="PTHR40788:SF1">
    <property type="entry name" value="IPA PROTEIN"/>
    <property type="match status" value="1"/>
</dbReference>
<organism evidence="1 2">
    <name type="scientific">Botryotinia calthae</name>
    <dbReference type="NCBI Taxonomy" id="38488"/>
    <lineage>
        <taxon>Eukaryota</taxon>
        <taxon>Fungi</taxon>
        <taxon>Dikarya</taxon>
        <taxon>Ascomycota</taxon>
        <taxon>Pezizomycotina</taxon>
        <taxon>Leotiomycetes</taxon>
        <taxon>Helotiales</taxon>
        <taxon>Sclerotiniaceae</taxon>
        <taxon>Botryotinia</taxon>
    </lineage>
</organism>
<evidence type="ECO:0000313" key="2">
    <source>
        <dbReference type="Proteomes" id="UP000297299"/>
    </source>
</evidence>
<gene>
    <name evidence="1" type="ORF">BOTCAL_0455g00010</name>
</gene>
<dbReference type="AlphaFoldDB" id="A0A4Y8CNM8"/>
<dbReference type="EMBL" id="PHWZ01000454">
    <property type="protein sequence ID" value="TEY39447.1"/>
    <property type="molecule type" value="Genomic_DNA"/>
</dbReference>
<dbReference type="STRING" id="38488.A0A4Y8CNM8"/>
<dbReference type="OrthoDB" id="3545629at2759"/>
<sequence length="394" mass="44878">MEDSCAVMGYVLSQRPGFSKGIAKDFDEDPLQYCLSMVIADPDEKYQHNRSLIFRYLSDYFQKATKEQRARVDEPLAMLYYDWATLHEIDKMISRHGQHEVSPQYLQENGSKDADINPEDWDSIEMGLYHAEALRDFSKLPLPSERKDEAWITCDMNSRNALSKMWKGAQEFFRATLKCSGVNNKEMEEINAIFPDIDAEHMANITLTHDTIRARIELDLQARNKRVSKVGAGLQIAWGIEDSSTFQATHKKEKTKTRTIASTQADDPVQAVPDISVIEEVDTTTTELQIKVDIKTLGVFTSMYSDPDGGQDTSTVSWKDFRRGMHKAGFESWEGRGSAVEFQPAAHLDWGDSKKIGCHRPHPDPHFDFIQLRGLGRRLGKHLGLNRNTFVLNE</sequence>
<proteinExistence type="predicted"/>